<dbReference type="AlphaFoldDB" id="A0A1G7V9B8"/>
<accession>A0A1G7V9B8</accession>
<organism evidence="2 3">
    <name type="scientific">Desulfosporosinus hippei DSM 8344</name>
    <dbReference type="NCBI Taxonomy" id="1121419"/>
    <lineage>
        <taxon>Bacteria</taxon>
        <taxon>Bacillati</taxon>
        <taxon>Bacillota</taxon>
        <taxon>Clostridia</taxon>
        <taxon>Eubacteriales</taxon>
        <taxon>Desulfitobacteriaceae</taxon>
        <taxon>Desulfosporosinus</taxon>
    </lineage>
</organism>
<reference evidence="3" key="1">
    <citation type="submission" date="2016-10" db="EMBL/GenBank/DDBJ databases">
        <authorList>
            <person name="Varghese N."/>
            <person name="Submissions S."/>
        </authorList>
    </citation>
    <scope>NUCLEOTIDE SEQUENCE [LARGE SCALE GENOMIC DNA]</scope>
    <source>
        <strain evidence="3">DSM 8344</strain>
    </source>
</reference>
<evidence type="ECO:0000313" key="2">
    <source>
        <dbReference type="EMBL" id="SDG56314.1"/>
    </source>
</evidence>
<dbReference type="OrthoDB" id="9917601at2"/>
<dbReference type="EMBL" id="FNCP01000004">
    <property type="protein sequence ID" value="SDG56314.1"/>
    <property type="molecule type" value="Genomic_DNA"/>
</dbReference>
<gene>
    <name evidence="2" type="ORF">SAMN05443529_10451</name>
</gene>
<evidence type="ECO:0000313" key="3">
    <source>
        <dbReference type="Proteomes" id="UP000198656"/>
    </source>
</evidence>
<feature type="region of interest" description="Disordered" evidence="1">
    <location>
        <begin position="67"/>
        <end position="86"/>
    </location>
</feature>
<evidence type="ECO:0000256" key="1">
    <source>
        <dbReference type="SAM" id="MobiDB-lite"/>
    </source>
</evidence>
<dbReference type="STRING" id="1121419.SAMN05443529_10451"/>
<name>A0A1G7V9B8_9FIRM</name>
<sequence length="211" mass="24140">MRQCFLFEKHGFFFIAWAAQIITYLLNDYDWDDENRPYRQGDTRRVRHLYCILKVYIPLLEPHLHGQIAPSPDKQPHHAGEGASPNISVQEPPFRWPLSHLSQEKLGHPSAVLSHAYFVDPRARLDMGTPDATLNQGMGLTQEEYIIMSHSPRPIEASHVGSHVKSTPKVALYPGGMVWLFYRASVALTPEYTQGTVRLYAFCNVLRDKIE</sequence>
<proteinExistence type="predicted"/>
<dbReference type="Proteomes" id="UP000198656">
    <property type="component" value="Unassembled WGS sequence"/>
</dbReference>
<keyword evidence="3" id="KW-1185">Reference proteome</keyword>
<protein>
    <submittedName>
        <fullName evidence="2">Uncharacterized protein</fullName>
    </submittedName>
</protein>
<dbReference type="RefSeq" id="WP_092330625.1">
    <property type="nucleotide sequence ID" value="NZ_FNCP01000004.1"/>
</dbReference>